<protein>
    <recommendedName>
        <fullName evidence="3">histidine kinase</fullName>
        <ecNumber evidence="3">2.7.13.3</ecNumber>
    </recommendedName>
</protein>
<evidence type="ECO:0000256" key="10">
    <source>
        <dbReference type="ARBA" id="ARBA00022989"/>
    </source>
</evidence>
<dbReference type="PANTHER" id="PTHR45569:SF1">
    <property type="entry name" value="SENSOR PROTEIN KDPD"/>
    <property type="match status" value="1"/>
</dbReference>
<dbReference type="EC" id="2.7.13.3" evidence="3"/>
<evidence type="ECO:0000256" key="11">
    <source>
        <dbReference type="ARBA" id="ARBA00023012"/>
    </source>
</evidence>
<keyword evidence="8" id="KW-0418">Kinase</keyword>
<dbReference type="SMART" id="SM00387">
    <property type="entry name" value="HATPase_c"/>
    <property type="match status" value="1"/>
</dbReference>
<keyword evidence="12 13" id="KW-0472">Membrane</keyword>
<keyword evidence="10 13" id="KW-1133">Transmembrane helix</keyword>
<keyword evidence="16" id="KW-1185">Reference proteome</keyword>
<keyword evidence="9" id="KW-0067">ATP-binding</keyword>
<dbReference type="Proteomes" id="UP001300383">
    <property type="component" value="Unassembled WGS sequence"/>
</dbReference>
<accession>A0AAP4B8W4</accession>
<dbReference type="PROSITE" id="PS50109">
    <property type="entry name" value="HIS_KIN"/>
    <property type="match status" value="1"/>
</dbReference>
<dbReference type="Gene3D" id="3.30.565.10">
    <property type="entry name" value="Histidine kinase-like ATPase, C-terminal domain"/>
    <property type="match status" value="1"/>
</dbReference>
<dbReference type="FunFam" id="3.30.565.10:FF:000042">
    <property type="entry name" value="Two-component sensor histidine kinase KdpD"/>
    <property type="match status" value="1"/>
</dbReference>
<evidence type="ECO:0000256" key="2">
    <source>
        <dbReference type="ARBA" id="ARBA00004141"/>
    </source>
</evidence>
<feature type="domain" description="Histidine kinase" evidence="14">
    <location>
        <begin position="279"/>
        <end position="495"/>
    </location>
</feature>
<evidence type="ECO:0000256" key="8">
    <source>
        <dbReference type="ARBA" id="ARBA00022777"/>
    </source>
</evidence>
<dbReference type="RefSeq" id="WP_283230391.1">
    <property type="nucleotide sequence ID" value="NZ_JASGBQ010000005.1"/>
</dbReference>
<dbReference type="AlphaFoldDB" id="A0AAP4B8W4"/>
<dbReference type="SUPFAM" id="SSF47384">
    <property type="entry name" value="Homodimeric domain of signal transducing histidine kinase"/>
    <property type="match status" value="1"/>
</dbReference>
<dbReference type="GO" id="GO:0005886">
    <property type="term" value="C:plasma membrane"/>
    <property type="evidence" value="ECO:0007669"/>
    <property type="project" value="TreeGrafter"/>
</dbReference>
<dbReference type="SUPFAM" id="SSF55874">
    <property type="entry name" value="ATPase domain of HSP90 chaperone/DNA topoisomerase II/histidine kinase"/>
    <property type="match status" value="1"/>
</dbReference>
<dbReference type="GO" id="GO:0000155">
    <property type="term" value="F:phosphorelay sensor kinase activity"/>
    <property type="evidence" value="ECO:0007669"/>
    <property type="project" value="InterPro"/>
</dbReference>
<dbReference type="InterPro" id="IPR036097">
    <property type="entry name" value="HisK_dim/P_sf"/>
</dbReference>
<evidence type="ECO:0000256" key="6">
    <source>
        <dbReference type="ARBA" id="ARBA00022692"/>
    </source>
</evidence>
<dbReference type="InterPro" id="IPR025201">
    <property type="entry name" value="KdpD_TM"/>
</dbReference>
<organism evidence="15 16">
    <name type="scientific">Fusibacillus kribbianus</name>
    <dbReference type="NCBI Taxonomy" id="3044208"/>
    <lineage>
        <taxon>Bacteria</taxon>
        <taxon>Bacillati</taxon>
        <taxon>Bacillota</taxon>
        <taxon>Clostridia</taxon>
        <taxon>Lachnospirales</taxon>
        <taxon>Lachnospiraceae</taxon>
        <taxon>Fusibacillus</taxon>
    </lineage>
</organism>
<evidence type="ECO:0000259" key="14">
    <source>
        <dbReference type="PROSITE" id="PS50109"/>
    </source>
</evidence>
<feature type="transmembrane region" description="Helical" evidence="13">
    <location>
        <begin position="87"/>
        <end position="107"/>
    </location>
</feature>
<feature type="transmembrane region" description="Helical" evidence="13">
    <location>
        <begin position="12"/>
        <end position="31"/>
    </location>
</feature>
<evidence type="ECO:0000313" key="16">
    <source>
        <dbReference type="Proteomes" id="UP001300383"/>
    </source>
</evidence>
<dbReference type="Pfam" id="PF00512">
    <property type="entry name" value="HisKA"/>
    <property type="match status" value="1"/>
</dbReference>
<reference evidence="15 16" key="1">
    <citation type="submission" date="2023-05" db="EMBL/GenBank/DDBJ databases">
        <title>[ruminococcus] sp. nov., isolated from a pig farm feces dump.</title>
        <authorList>
            <person name="Chang Y.-H."/>
        </authorList>
    </citation>
    <scope>NUCLEOTIDE SEQUENCE [LARGE SCALE GENOMIC DNA]</scope>
    <source>
        <strain evidence="15 16">YH-rum2234</strain>
    </source>
</reference>
<dbReference type="Pfam" id="PF13493">
    <property type="entry name" value="DUF4118"/>
    <property type="match status" value="1"/>
</dbReference>
<dbReference type="GO" id="GO:0042802">
    <property type="term" value="F:identical protein binding"/>
    <property type="evidence" value="ECO:0007669"/>
    <property type="project" value="UniProtKB-ARBA"/>
</dbReference>
<dbReference type="InterPro" id="IPR029016">
    <property type="entry name" value="GAF-like_dom_sf"/>
</dbReference>
<evidence type="ECO:0000256" key="13">
    <source>
        <dbReference type="SAM" id="Phobius"/>
    </source>
</evidence>
<dbReference type="InterPro" id="IPR004358">
    <property type="entry name" value="Sig_transdc_His_kin-like_C"/>
</dbReference>
<keyword evidence="5" id="KW-0808">Transferase</keyword>
<comment type="subcellular location">
    <subcellularLocation>
        <location evidence="2">Membrane</location>
        <topology evidence="2">Multi-pass membrane protein</topology>
    </subcellularLocation>
</comment>
<feature type="transmembrane region" description="Helical" evidence="13">
    <location>
        <begin position="58"/>
        <end position="75"/>
    </location>
</feature>
<dbReference type="InterPro" id="IPR038318">
    <property type="entry name" value="KdpD_sf"/>
</dbReference>
<keyword evidence="7" id="KW-0547">Nucleotide-binding</keyword>
<dbReference type="InterPro" id="IPR036890">
    <property type="entry name" value="HATPase_C_sf"/>
</dbReference>
<dbReference type="Gene3D" id="1.20.120.620">
    <property type="entry name" value="Backbone structure of the membrane domain of e. Coli histidine kinase receptor kdpd"/>
    <property type="match status" value="1"/>
</dbReference>
<evidence type="ECO:0000256" key="7">
    <source>
        <dbReference type="ARBA" id="ARBA00022741"/>
    </source>
</evidence>
<dbReference type="EMBL" id="JASGBQ010000005">
    <property type="protein sequence ID" value="MDI9241889.1"/>
    <property type="molecule type" value="Genomic_DNA"/>
</dbReference>
<dbReference type="Pfam" id="PF02518">
    <property type="entry name" value="HATPase_c"/>
    <property type="match status" value="1"/>
</dbReference>
<dbReference type="PRINTS" id="PR00344">
    <property type="entry name" value="BCTRLSENSOR"/>
</dbReference>
<dbReference type="SMART" id="SM00388">
    <property type="entry name" value="HisKA"/>
    <property type="match status" value="1"/>
</dbReference>
<dbReference type="InterPro" id="IPR003661">
    <property type="entry name" value="HisK_dim/P_dom"/>
</dbReference>
<dbReference type="PANTHER" id="PTHR45569">
    <property type="entry name" value="SENSOR PROTEIN KDPD"/>
    <property type="match status" value="1"/>
</dbReference>
<evidence type="ECO:0000256" key="12">
    <source>
        <dbReference type="ARBA" id="ARBA00023136"/>
    </source>
</evidence>
<keyword evidence="6 13" id="KW-0812">Transmembrane</keyword>
<keyword evidence="11" id="KW-0902">Two-component regulatory system</keyword>
<gene>
    <name evidence="15" type="ORF">QJ036_05270</name>
</gene>
<dbReference type="InterPro" id="IPR003594">
    <property type="entry name" value="HATPase_dom"/>
</dbReference>
<comment type="catalytic activity">
    <reaction evidence="1">
        <text>ATP + protein L-histidine = ADP + protein N-phospho-L-histidine.</text>
        <dbReference type="EC" id="2.7.13.3"/>
    </reaction>
</comment>
<dbReference type="CDD" id="cd00075">
    <property type="entry name" value="HATPase"/>
    <property type="match status" value="1"/>
</dbReference>
<evidence type="ECO:0000256" key="3">
    <source>
        <dbReference type="ARBA" id="ARBA00012438"/>
    </source>
</evidence>
<dbReference type="Gene3D" id="3.30.450.40">
    <property type="match status" value="1"/>
</dbReference>
<proteinExistence type="predicted"/>
<dbReference type="GO" id="GO:0005524">
    <property type="term" value="F:ATP binding"/>
    <property type="evidence" value="ECO:0007669"/>
    <property type="project" value="UniProtKB-KW"/>
</dbReference>
<dbReference type="Gene3D" id="1.10.287.130">
    <property type="match status" value="1"/>
</dbReference>
<keyword evidence="4" id="KW-0597">Phosphoprotein</keyword>
<dbReference type="InterPro" id="IPR052023">
    <property type="entry name" value="Histidine_kinase_KdpD"/>
</dbReference>
<name>A0AAP4B8W4_9FIRM</name>
<sequence>MEKKRKFAENIIKLAGIVLGATLLGKMFVALGFPETNIVVVYLLAVLLVARFTQGYQYGILSAVASLLCYNYYFTAPYHTFAVNDSSYLITFVIMLVTSLVTSAMTTKEKLLTKEAKERGEESQILYMLSSRLSDAADIEAVLRIAAESISLLFQKNAGCIYVGRQGAPVYIQQVGGEQIHRSVQKPAELRGKFSNLRTEYLEDEDAWYYPVNGREHLLAVVEIDKAVRTEELEEKKKFLHSILENIAMALDRIEITIERVRDRENMERERERANLLRAISHDLRTPLSGIMGTSEMLMDMTEKEDKRQALLQGIYQDADWLKAMVENILSLTRLQDGKILIHKEPEAVEEIIGCAVAHVERSFPDRVIQVETPEEFRLVPMDAKLIEQVITNLLDNAVKHTAPGEAILVSARYTEDSVVITVRDEGEGIAEEDVPNLFHLFYTSKTRSADVKRGIGLGLAICETVVKAHGGTIVGRNRTDRKGAEFLFALPLEEGEKADVQRKNTGH</sequence>
<evidence type="ECO:0000256" key="1">
    <source>
        <dbReference type="ARBA" id="ARBA00000085"/>
    </source>
</evidence>
<dbReference type="InterPro" id="IPR005467">
    <property type="entry name" value="His_kinase_dom"/>
</dbReference>
<evidence type="ECO:0000256" key="9">
    <source>
        <dbReference type="ARBA" id="ARBA00022840"/>
    </source>
</evidence>
<comment type="caution">
    <text evidence="15">The sequence shown here is derived from an EMBL/GenBank/DDBJ whole genome shotgun (WGS) entry which is preliminary data.</text>
</comment>
<evidence type="ECO:0000313" key="15">
    <source>
        <dbReference type="EMBL" id="MDI9241889.1"/>
    </source>
</evidence>
<evidence type="ECO:0000256" key="4">
    <source>
        <dbReference type="ARBA" id="ARBA00022553"/>
    </source>
</evidence>
<dbReference type="CDD" id="cd00082">
    <property type="entry name" value="HisKA"/>
    <property type="match status" value="1"/>
</dbReference>
<evidence type="ECO:0000256" key="5">
    <source>
        <dbReference type="ARBA" id="ARBA00022679"/>
    </source>
</evidence>